<dbReference type="PANTHER" id="PTHR39324">
    <property type="entry name" value="CALCIUM DODECIN"/>
    <property type="match status" value="1"/>
</dbReference>
<sequence>MSGVYKKIDVVGTSPVSFAEATRAAIEEAGRTVRHMSWFEVAEQRGAIKDGKVAEFQVTLRIGFKLE</sequence>
<evidence type="ECO:0000313" key="1">
    <source>
        <dbReference type="EMBL" id="ACL65411.1"/>
    </source>
</evidence>
<evidence type="ECO:0008006" key="3">
    <source>
        <dbReference type="Google" id="ProtNLM"/>
    </source>
</evidence>
<accession>B8J8B2</accession>
<dbReference type="Gene3D" id="3.30.1660.10">
    <property type="entry name" value="Flavin-binding protein dodecin"/>
    <property type="match status" value="1"/>
</dbReference>
<dbReference type="SUPFAM" id="SSF89807">
    <property type="entry name" value="Dodecin-like"/>
    <property type="match status" value="1"/>
</dbReference>
<dbReference type="Proteomes" id="UP000007089">
    <property type="component" value="Chromosome"/>
</dbReference>
<dbReference type="RefSeq" id="WP_011420948.1">
    <property type="nucleotide sequence ID" value="NC_011891.1"/>
</dbReference>
<dbReference type="HOGENOM" id="CLU_161196_1_1_7"/>
<reference evidence="1" key="1">
    <citation type="submission" date="2009-01" db="EMBL/GenBank/DDBJ databases">
        <title>Complete sequence of Anaeromyxobacter dehalogenans 2CP-1.</title>
        <authorList>
            <consortium name="US DOE Joint Genome Institute"/>
            <person name="Lucas S."/>
            <person name="Copeland A."/>
            <person name="Lapidus A."/>
            <person name="Glavina del Rio T."/>
            <person name="Dalin E."/>
            <person name="Tice H."/>
            <person name="Bruce D."/>
            <person name="Goodwin L."/>
            <person name="Pitluck S."/>
            <person name="Saunders E."/>
            <person name="Brettin T."/>
            <person name="Detter J.C."/>
            <person name="Han C."/>
            <person name="Larimer F."/>
            <person name="Land M."/>
            <person name="Hauser L."/>
            <person name="Kyrpides N."/>
            <person name="Ovchinnikova G."/>
            <person name="Beliaev A.S."/>
            <person name="Richardson P."/>
        </authorList>
    </citation>
    <scope>NUCLEOTIDE SEQUENCE</scope>
    <source>
        <strain evidence="1">2CP-1</strain>
    </source>
</reference>
<keyword evidence="2" id="KW-1185">Reference proteome</keyword>
<dbReference type="InterPro" id="IPR036694">
    <property type="entry name" value="Dodecin-like_sf"/>
</dbReference>
<dbReference type="InterPro" id="IPR009923">
    <property type="entry name" value="Dodecin"/>
</dbReference>
<protein>
    <recommendedName>
        <fullName evidence="3">Dodecin flavoprotein</fullName>
    </recommendedName>
</protein>
<organism evidence="1 2">
    <name type="scientific">Anaeromyxobacter dehalogenans (strain ATCC BAA-258 / DSM 21875 / 2CP-1)</name>
    <dbReference type="NCBI Taxonomy" id="455488"/>
    <lineage>
        <taxon>Bacteria</taxon>
        <taxon>Pseudomonadati</taxon>
        <taxon>Myxococcota</taxon>
        <taxon>Myxococcia</taxon>
        <taxon>Myxococcales</taxon>
        <taxon>Cystobacterineae</taxon>
        <taxon>Anaeromyxobacteraceae</taxon>
        <taxon>Anaeromyxobacter</taxon>
    </lineage>
</organism>
<dbReference type="KEGG" id="acp:A2cp1_2070"/>
<name>B8J8B2_ANAD2</name>
<dbReference type="AlphaFoldDB" id="B8J8B2"/>
<dbReference type="EMBL" id="CP001359">
    <property type="protein sequence ID" value="ACL65411.1"/>
    <property type="molecule type" value="Genomic_DNA"/>
</dbReference>
<dbReference type="PANTHER" id="PTHR39324:SF1">
    <property type="entry name" value="CALCIUM DODECIN"/>
    <property type="match status" value="1"/>
</dbReference>
<dbReference type="NCBIfam" id="NF043052">
    <property type="entry name" value="DodecBact"/>
    <property type="match status" value="1"/>
</dbReference>
<evidence type="ECO:0000313" key="2">
    <source>
        <dbReference type="Proteomes" id="UP000007089"/>
    </source>
</evidence>
<dbReference type="InterPro" id="IPR050049">
    <property type="entry name" value="Dodecin_bact"/>
</dbReference>
<dbReference type="InterPro" id="IPR025543">
    <property type="entry name" value="Dodecin-like"/>
</dbReference>
<proteinExistence type="predicted"/>
<gene>
    <name evidence="1" type="ordered locus">A2cp1_2070</name>
</gene>
<dbReference type="Pfam" id="PF07311">
    <property type="entry name" value="Dodecin"/>
    <property type="match status" value="1"/>
</dbReference>